<feature type="domain" description="FHA" evidence="1">
    <location>
        <begin position="22"/>
        <end position="71"/>
    </location>
</feature>
<dbReference type="RefSeq" id="WP_368374029.1">
    <property type="nucleotide sequence ID" value="NZ_JBFRYB010000001.1"/>
</dbReference>
<dbReference type="PANTHER" id="PTHR23308">
    <property type="entry name" value="NUCLEAR INHIBITOR OF PROTEIN PHOSPHATASE-1"/>
    <property type="match status" value="1"/>
</dbReference>
<feature type="domain" description="FHA" evidence="1">
    <location>
        <begin position="207"/>
        <end position="257"/>
    </location>
</feature>
<dbReference type="EMBL" id="JBFRYB010000001">
    <property type="protein sequence ID" value="MEX1663900.1"/>
    <property type="molecule type" value="Genomic_DNA"/>
</dbReference>
<dbReference type="InterPro" id="IPR000253">
    <property type="entry name" value="FHA_dom"/>
</dbReference>
<dbReference type="Pfam" id="PF00498">
    <property type="entry name" value="FHA"/>
    <property type="match status" value="2"/>
</dbReference>
<dbReference type="InterPro" id="IPR050923">
    <property type="entry name" value="Cell_Proc_Reg/RNA_Proc"/>
</dbReference>
<sequence>MASFKLHDTASAIDYLITATETSIGRSPESDIRLLSSSVSRNHGVLKIKDDNLSFEDFGSSNGTYVNTIKVVGETALKNGDALQVGDFELKVLLETDDDATTFNSDDDATQIGAYSPPEIAQTSPAAAPATTAAEADIPAMWSENAGLEQASGTIFFSEDAASEASKNYRDGNLNIAPIGDTPRLIGLNLSIQGVIYQLDTGVTSVWKIGRDQQHVDLWVSESSVSGLHAQLINEGQRWKVVNWMSTNGTFVNELKGLSTYLKNGDIIRMGIAEFAFELPAESQKSAPKSTVESPKKKGFFARLFGK</sequence>
<dbReference type="CDD" id="cd00060">
    <property type="entry name" value="FHA"/>
    <property type="match status" value="2"/>
</dbReference>
<evidence type="ECO:0000259" key="1">
    <source>
        <dbReference type="PROSITE" id="PS50006"/>
    </source>
</evidence>
<dbReference type="PROSITE" id="PS50006">
    <property type="entry name" value="FHA_DOMAIN"/>
    <property type="match status" value="2"/>
</dbReference>
<evidence type="ECO:0000313" key="3">
    <source>
        <dbReference type="Proteomes" id="UP001557484"/>
    </source>
</evidence>
<name>A0ABV3TQM3_9GAMM</name>
<protein>
    <submittedName>
        <fullName evidence="2">FHA domain-containing protein</fullName>
    </submittedName>
</protein>
<dbReference type="SUPFAM" id="SSF49879">
    <property type="entry name" value="SMAD/FHA domain"/>
    <property type="match status" value="2"/>
</dbReference>
<accession>A0ABV3TQM3</accession>
<dbReference type="Gene3D" id="2.60.200.20">
    <property type="match status" value="2"/>
</dbReference>
<organism evidence="2 3">
    <name type="scientific">Zhongshania arctica</name>
    <dbReference type="NCBI Taxonomy" id="3238302"/>
    <lineage>
        <taxon>Bacteria</taxon>
        <taxon>Pseudomonadati</taxon>
        <taxon>Pseudomonadota</taxon>
        <taxon>Gammaproteobacteria</taxon>
        <taxon>Cellvibrionales</taxon>
        <taxon>Spongiibacteraceae</taxon>
        <taxon>Zhongshania</taxon>
    </lineage>
</organism>
<gene>
    <name evidence="2" type="ORF">AB4875_00300</name>
</gene>
<reference evidence="2 3" key="1">
    <citation type="journal article" date="2011" name="Int. J. Syst. Evol. Microbiol.">
        <title>Zhongshania antarctica gen. nov., sp. nov. and Zhongshania guokunii sp. nov., gammaproteobacteria respectively isolated from coastal attached (fast) ice and surface seawater of the Antarctic.</title>
        <authorList>
            <person name="Li H.J."/>
            <person name="Zhang X.Y."/>
            <person name="Chen C.X."/>
            <person name="Zhang Y.J."/>
            <person name="Gao Z.M."/>
            <person name="Yu Y."/>
            <person name="Chen X.L."/>
            <person name="Chen B."/>
            <person name="Zhang Y.Z."/>
        </authorList>
    </citation>
    <scope>NUCLEOTIDE SEQUENCE [LARGE SCALE GENOMIC DNA]</scope>
    <source>
        <strain evidence="2 3">R06B22</strain>
    </source>
</reference>
<dbReference type="SMART" id="SM00240">
    <property type="entry name" value="FHA"/>
    <property type="match status" value="2"/>
</dbReference>
<dbReference type="InterPro" id="IPR008984">
    <property type="entry name" value="SMAD_FHA_dom_sf"/>
</dbReference>
<evidence type="ECO:0000313" key="2">
    <source>
        <dbReference type="EMBL" id="MEX1663900.1"/>
    </source>
</evidence>
<dbReference type="Proteomes" id="UP001557484">
    <property type="component" value="Unassembled WGS sequence"/>
</dbReference>
<comment type="caution">
    <text evidence="2">The sequence shown here is derived from an EMBL/GenBank/DDBJ whole genome shotgun (WGS) entry which is preliminary data.</text>
</comment>
<proteinExistence type="predicted"/>
<keyword evidence="3" id="KW-1185">Reference proteome</keyword>